<protein>
    <submittedName>
        <fullName evidence="2">Uncharacterized protein</fullName>
    </submittedName>
</protein>
<dbReference type="Proteomes" id="UP000694044">
    <property type="component" value="Unassembled WGS sequence"/>
</dbReference>
<evidence type="ECO:0000256" key="1">
    <source>
        <dbReference type="SAM" id="MobiDB-lite"/>
    </source>
</evidence>
<accession>A0A8T1WIY4</accession>
<dbReference type="AlphaFoldDB" id="A0A8T1WIY4"/>
<name>A0A8T1WIY4_9STRA</name>
<feature type="region of interest" description="Disordered" evidence="1">
    <location>
        <begin position="53"/>
        <end position="102"/>
    </location>
</feature>
<sequence>MFFSLAQSWSGPAFTRSSGQHAFLGKVRSLFTKTSAAELRDLRARLNQLRMRAAQHPDGPQPGALRARGGACGVHRRGTGVPRRAGRGRHAEHRRKAKGESGLHTGAALCQIY</sequence>
<reference evidence="2" key="1">
    <citation type="submission" date="2021-02" db="EMBL/GenBank/DDBJ databases">
        <authorList>
            <person name="Palmer J.M."/>
        </authorList>
    </citation>
    <scope>NUCLEOTIDE SEQUENCE</scope>
    <source>
        <strain evidence="2">SCRP734</strain>
    </source>
</reference>
<proteinExistence type="predicted"/>
<evidence type="ECO:0000313" key="3">
    <source>
        <dbReference type="Proteomes" id="UP000694044"/>
    </source>
</evidence>
<dbReference type="EMBL" id="JAGDFM010000015">
    <property type="protein sequence ID" value="KAG7392010.1"/>
    <property type="molecule type" value="Genomic_DNA"/>
</dbReference>
<evidence type="ECO:0000313" key="2">
    <source>
        <dbReference type="EMBL" id="KAG7392010.1"/>
    </source>
</evidence>
<organism evidence="2 3">
    <name type="scientific">Phytophthora pseudosyringae</name>
    <dbReference type="NCBI Taxonomy" id="221518"/>
    <lineage>
        <taxon>Eukaryota</taxon>
        <taxon>Sar</taxon>
        <taxon>Stramenopiles</taxon>
        <taxon>Oomycota</taxon>
        <taxon>Peronosporomycetes</taxon>
        <taxon>Peronosporales</taxon>
        <taxon>Peronosporaceae</taxon>
        <taxon>Phytophthora</taxon>
    </lineage>
</organism>
<feature type="compositionally biased region" description="Basic residues" evidence="1">
    <location>
        <begin position="74"/>
        <end position="97"/>
    </location>
</feature>
<comment type="caution">
    <text evidence="2">The sequence shown here is derived from an EMBL/GenBank/DDBJ whole genome shotgun (WGS) entry which is preliminary data.</text>
</comment>
<gene>
    <name evidence="2" type="ORF">PHYPSEUDO_002719</name>
</gene>
<keyword evidence="3" id="KW-1185">Reference proteome</keyword>